<evidence type="ECO:0000313" key="8">
    <source>
        <dbReference type="RefSeq" id="XP_033175641.1"/>
    </source>
</evidence>
<dbReference type="GeneID" id="100749239"/>
<gene>
    <name evidence="2 3 4 5 6 7 8" type="primary">LOC100749239</name>
</gene>
<dbReference type="RefSeq" id="XP_003487974.1">
    <property type="nucleotide sequence ID" value="XM_003487926.4"/>
</dbReference>
<dbReference type="RefSeq" id="XP_003487975.1">
    <property type="nucleotide sequence ID" value="XM_003487927.4"/>
</dbReference>
<evidence type="ECO:0000313" key="3">
    <source>
        <dbReference type="RefSeq" id="XP_003487975.1"/>
    </source>
</evidence>
<proteinExistence type="predicted"/>
<reference evidence="2 3" key="1">
    <citation type="submission" date="2025-04" db="UniProtKB">
        <authorList>
            <consortium name="RefSeq"/>
        </authorList>
    </citation>
    <scope>IDENTIFICATION</scope>
</reference>
<dbReference type="OMA" id="NIPTMIT"/>
<dbReference type="RefSeq" id="XP_012238735.1">
    <property type="nucleotide sequence ID" value="XM_012383312.3"/>
</dbReference>
<sequence length="340" mass="39485">MKTKKHINDAQPATVDEHFQLILHDREIIDHDFVKVTPDDLPEWFDEKLFKIGQEYYNGNLLGFGAALASGLTVILAVPDILEVLLFTRQNATVNSSYKRFSQTLLLMYALFHSDMLDPNSKWFSALNAIRQKHAKVSKKRVKQNLHGIYQKDMAITQFGFLGYVFVCPEKIGLAYATEEQKIGFNHFWQVTGHLLGVSDRINICRRTVEETIELCRRIQNEILVKHLENPRPEFLRMMTNITHGLWYVDLSINEDAFLALAYDLTGIKYIKPIGWYSYLNQKTRELILQSCNIPFIGWVIRQIFNLILAVSYWILEYHPLIPILAFGRNNAKLCLYSKN</sequence>
<dbReference type="PANTHER" id="PTHR37159">
    <property type="entry name" value="GH11867P"/>
    <property type="match status" value="1"/>
</dbReference>
<dbReference type="OrthoDB" id="6361347at2759"/>
<evidence type="ECO:0000313" key="4">
    <source>
        <dbReference type="RefSeq" id="XP_012238735.1"/>
    </source>
</evidence>
<protein>
    <submittedName>
        <fullName evidence="2 3">Uncharacterized protein LOC100749239</fullName>
    </submittedName>
</protein>
<dbReference type="AlphaFoldDB" id="A0A6P6F8P6"/>
<dbReference type="PANTHER" id="PTHR37159:SF1">
    <property type="entry name" value="GH11867P"/>
    <property type="match status" value="1"/>
</dbReference>
<dbReference type="Proteomes" id="UP000515180">
    <property type="component" value="Unplaced"/>
</dbReference>
<dbReference type="RefSeq" id="XP_024222057.1">
    <property type="nucleotide sequence ID" value="XM_024366289.2"/>
</dbReference>
<dbReference type="KEGG" id="bim:100749239"/>
<dbReference type="RefSeq" id="XP_033175641.1">
    <property type="nucleotide sequence ID" value="XM_033319750.1"/>
</dbReference>
<evidence type="ECO:0000313" key="2">
    <source>
        <dbReference type="RefSeq" id="XP_003487974.1"/>
    </source>
</evidence>
<organism evidence="1 7">
    <name type="scientific">Bombus impatiens</name>
    <name type="common">Bumblebee</name>
    <dbReference type="NCBI Taxonomy" id="132113"/>
    <lineage>
        <taxon>Eukaryota</taxon>
        <taxon>Metazoa</taxon>
        <taxon>Ecdysozoa</taxon>
        <taxon>Arthropoda</taxon>
        <taxon>Hexapoda</taxon>
        <taxon>Insecta</taxon>
        <taxon>Pterygota</taxon>
        <taxon>Neoptera</taxon>
        <taxon>Endopterygota</taxon>
        <taxon>Hymenoptera</taxon>
        <taxon>Apocrita</taxon>
        <taxon>Aculeata</taxon>
        <taxon>Apoidea</taxon>
        <taxon>Anthophila</taxon>
        <taxon>Apidae</taxon>
        <taxon>Bombus</taxon>
        <taxon>Pyrobombus</taxon>
    </lineage>
</organism>
<evidence type="ECO:0000313" key="6">
    <source>
        <dbReference type="RefSeq" id="XP_012238737.1"/>
    </source>
</evidence>
<evidence type="ECO:0000313" key="5">
    <source>
        <dbReference type="RefSeq" id="XP_012238736.1"/>
    </source>
</evidence>
<evidence type="ECO:0000313" key="1">
    <source>
        <dbReference type="Proteomes" id="UP000515180"/>
    </source>
</evidence>
<dbReference type="RefSeq" id="XP_012238737.1">
    <property type="nucleotide sequence ID" value="XM_012383314.3"/>
</dbReference>
<dbReference type="RefSeq" id="XP_012238736.1">
    <property type="nucleotide sequence ID" value="XM_012383313.3"/>
</dbReference>
<accession>A0A6P6F8P6</accession>
<evidence type="ECO:0000313" key="7">
    <source>
        <dbReference type="RefSeq" id="XP_024222057.1"/>
    </source>
</evidence>
<keyword evidence="1" id="KW-1185">Reference proteome</keyword>
<name>A0A6P6F8P6_BOMIM</name>